<evidence type="ECO:0000256" key="1">
    <source>
        <dbReference type="SAM" id="Coils"/>
    </source>
</evidence>
<dbReference type="AlphaFoldDB" id="A0A6H1ZP25"/>
<evidence type="ECO:0000313" key="2">
    <source>
        <dbReference type="EMBL" id="QJA49222.1"/>
    </source>
</evidence>
<sequence>MKQEDRIYKIRKLGNRYIPEKNTKYEVFGVTVPFPEFYNSYCSIRKKPGKIFISVLNEEELKARELKLKELKEKNKEKKKKERVKKAYRKLLDKKLITKEQFKQNLEEPKETEINEINAVGGI</sequence>
<organism evidence="2">
    <name type="scientific">viral metagenome</name>
    <dbReference type="NCBI Taxonomy" id="1070528"/>
    <lineage>
        <taxon>unclassified sequences</taxon>
        <taxon>metagenomes</taxon>
        <taxon>organismal metagenomes</taxon>
    </lineage>
</organism>
<evidence type="ECO:0000313" key="3">
    <source>
        <dbReference type="EMBL" id="QJH97667.1"/>
    </source>
</evidence>
<protein>
    <submittedName>
        <fullName evidence="2">Uncharacterized protein</fullName>
    </submittedName>
</protein>
<dbReference type="EMBL" id="MT144125">
    <property type="protein sequence ID" value="QJA49222.1"/>
    <property type="molecule type" value="Genomic_DNA"/>
</dbReference>
<dbReference type="EMBL" id="MT144696">
    <property type="protein sequence ID" value="QJH97667.1"/>
    <property type="molecule type" value="Genomic_DNA"/>
</dbReference>
<feature type="coiled-coil region" evidence="1">
    <location>
        <begin position="56"/>
        <end position="94"/>
    </location>
</feature>
<accession>A0A6H1ZP25</accession>
<proteinExistence type="predicted"/>
<name>A0A6H1ZP25_9ZZZZ</name>
<keyword evidence="1" id="KW-0175">Coiled coil</keyword>
<reference evidence="2" key="1">
    <citation type="submission" date="2020-03" db="EMBL/GenBank/DDBJ databases">
        <title>The deep terrestrial virosphere.</title>
        <authorList>
            <person name="Holmfeldt K."/>
            <person name="Nilsson E."/>
            <person name="Simone D."/>
            <person name="Lopez-Fernandez M."/>
            <person name="Wu X."/>
            <person name="de Brujin I."/>
            <person name="Lundin D."/>
            <person name="Andersson A."/>
            <person name="Bertilsson S."/>
            <person name="Dopson M."/>
        </authorList>
    </citation>
    <scope>NUCLEOTIDE SEQUENCE</scope>
    <source>
        <strain evidence="2">TM448A01271</strain>
        <strain evidence="3">TM448B01062</strain>
    </source>
</reference>
<gene>
    <name evidence="2" type="ORF">TM448A01271_0010</name>
    <name evidence="3" type="ORF">TM448B01062_0012</name>
</gene>